<dbReference type="EMBL" id="JASNQZ010000010">
    <property type="protein sequence ID" value="KAL0952840.1"/>
    <property type="molecule type" value="Genomic_DNA"/>
</dbReference>
<comment type="caution">
    <text evidence="1">The sequence shown here is derived from an EMBL/GenBank/DDBJ whole genome shotgun (WGS) entry which is preliminary data.</text>
</comment>
<sequence length="400" mass="45672">MAFANSRYFNIYGGNFSDVAGDQIIHVTNVTHKYYRVAHGAHATLDLDNDEIALPIPAAPLYSILITTIADIQDALLPLDQIMSETRALGGLQEQLERVRRSAAFTGAIVDILDGVYPEFFLVNVEKHVARYLVVLQTLYGDIMRVRQGLESLLTGPLWRRNLWVSSPPNIPLLVSTTVSEIDRFQKPIMHLITMHKKFFPNYSFSFLPGETQHATWSNSQKAHHFSLRPLKHVSLQYATMISLDGTPLSLPISWCSSWEDLLCIYFRVCSEYHWRIAYDLSWSTYDMTYSARVVLVNVGSHSLNFTQVEPDSHIKLAMASEVVFYKDTPNTCPSCRKFVRPAEQAYVSLIKCQSCGLEYSVRSRESETPPINLDECHTSDPWFLFLSFVCRWAEEPRIF</sequence>
<organism evidence="1 2">
    <name type="scientific">Hohenbuehelia grisea</name>
    <dbReference type="NCBI Taxonomy" id="104357"/>
    <lineage>
        <taxon>Eukaryota</taxon>
        <taxon>Fungi</taxon>
        <taxon>Dikarya</taxon>
        <taxon>Basidiomycota</taxon>
        <taxon>Agaricomycotina</taxon>
        <taxon>Agaricomycetes</taxon>
        <taxon>Agaricomycetidae</taxon>
        <taxon>Agaricales</taxon>
        <taxon>Pleurotineae</taxon>
        <taxon>Pleurotaceae</taxon>
        <taxon>Hohenbuehelia</taxon>
    </lineage>
</organism>
<evidence type="ECO:0000313" key="2">
    <source>
        <dbReference type="Proteomes" id="UP001556367"/>
    </source>
</evidence>
<gene>
    <name evidence="1" type="ORF">HGRIS_007065</name>
</gene>
<keyword evidence="2" id="KW-1185">Reference proteome</keyword>
<reference evidence="2" key="1">
    <citation type="submission" date="2024-06" db="EMBL/GenBank/DDBJ databases">
        <title>Multi-omics analyses provide insights into the biosynthesis of the anticancer antibiotic pleurotin in Hohenbuehelia grisea.</title>
        <authorList>
            <person name="Weaver J.A."/>
            <person name="Alberti F."/>
        </authorList>
    </citation>
    <scope>NUCLEOTIDE SEQUENCE [LARGE SCALE GENOMIC DNA]</scope>
    <source>
        <strain evidence="2">T-177</strain>
    </source>
</reference>
<proteinExistence type="predicted"/>
<evidence type="ECO:0000313" key="1">
    <source>
        <dbReference type="EMBL" id="KAL0952840.1"/>
    </source>
</evidence>
<dbReference type="Proteomes" id="UP001556367">
    <property type="component" value="Unassembled WGS sequence"/>
</dbReference>
<name>A0ABR3JCJ0_9AGAR</name>
<protein>
    <submittedName>
        <fullName evidence="1">Uncharacterized protein</fullName>
    </submittedName>
</protein>
<accession>A0ABR3JCJ0</accession>